<dbReference type="STRING" id="60169.A0A1V6NDJ4"/>
<evidence type="ECO:0008006" key="4">
    <source>
        <dbReference type="Google" id="ProtNLM"/>
    </source>
</evidence>
<name>A0A1V6NDJ4_PENPO</name>
<protein>
    <recommendedName>
        <fullName evidence="4">ASST-domain-containing protein</fullName>
    </recommendedName>
</protein>
<accession>A0A1V6NDJ4</accession>
<reference evidence="3" key="1">
    <citation type="journal article" date="2017" name="Nat. Microbiol.">
        <title>Global analysis of biosynthetic gene clusters reveals vast potential of secondary metabolite production in Penicillium species.</title>
        <authorList>
            <person name="Nielsen J.C."/>
            <person name="Grijseels S."/>
            <person name="Prigent S."/>
            <person name="Ji B."/>
            <person name="Dainat J."/>
            <person name="Nielsen K.F."/>
            <person name="Frisvad J.C."/>
            <person name="Workman M."/>
            <person name="Nielsen J."/>
        </authorList>
    </citation>
    <scope>NUCLEOTIDE SEQUENCE [LARGE SCALE GENOMIC DNA]</scope>
    <source>
        <strain evidence="3">IBT 4502</strain>
    </source>
</reference>
<organism evidence="2 3">
    <name type="scientific">Penicillium polonicum</name>
    <dbReference type="NCBI Taxonomy" id="60169"/>
    <lineage>
        <taxon>Eukaryota</taxon>
        <taxon>Fungi</taxon>
        <taxon>Dikarya</taxon>
        <taxon>Ascomycota</taxon>
        <taxon>Pezizomycotina</taxon>
        <taxon>Eurotiomycetes</taxon>
        <taxon>Eurotiomycetidae</taxon>
        <taxon>Eurotiales</taxon>
        <taxon>Aspergillaceae</taxon>
        <taxon>Penicillium</taxon>
    </lineage>
</organism>
<sequence length="504" mass="55698">MDQSVMRRFPQALVLFASCFSLAKSTDKELWPLQKFKSSSIETPFMNVTKMGPTEPGFLFLAPDDTIHETGYPSIYSDDGQLIWRGPSGNYSALQPQILNNEPVIAYWSGDVSPGFGFGAITIVNSSYDEIHRVTLDCKTENFVTIYDPMTFASCIDIHESEITDNGTILVTAVNVTQADLTAIGGPKDGWIQDALVYEIDIKTNEVLFRWSAYEHIDQVPLEDVHAPLEGSGGNKTDPYGYPHLNSVAKYGDSYLVSSRYMCSLFFIASNGSVTWHLHGRTGGDFELGLDTTFCYQHDARFKFQSDERVLISLHNNEQTSFTGYTSLTTGMVLDVELQGSKRVTLKSRMWDATEPVYAESQGSYQSLGNGHVLQQHGATPKIEEYDENGAIVMRARFGYDNTMQAYRAYRYPWVGRPASKPDVVACLDGKSGKTVVYISWNGATDVEYWKVYSGSVVKVTALRNGFETTILVDGLTSGDSVVVEVGGGVGDGMRSESTTVTHC</sequence>
<dbReference type="PROSITE" id="PS51257">
    <property type="entry name" value="PROKAR_LIPOPROTEIN"/>
    <property type="match status" value="1"/>
</dbReference>
<evidence type="ECO:0000313" key="2">
    <source>
        <dbReference type="EMBL" id="OQD62637.1"/>
    </source>
</evidence>
<feature type="signal peptide" evidence="1">
    <location>
        <begin position="1"/>
        <end position="25"/>
    </location>
</feature>
<dbReference type="OrthoDB" id="5377172at2759"/>
<evidence type="ECO:0000313" key="3">
    <source>
        <dbReference type="Proteomes" id="UP000191408"/>
    </source>
</evidence>
<keyword evidence="1" id="KW-0732">Signal</keyword>
<dbReference type="Proteomes" id="UP000191408">
    <property type="component" value="Unassembled WGS sequence"/>
</dbReference>
<dbReference type="EMBL" id="MDYM01000011">
    <property type="protein sequence ID" value="OQD62637.1"/>
    <property type="molecule type" value="Genomic_DNA"/>
</dbReference>
<comment type="caution">
    <text evidence="2">The sequence shown here is derived from an EMBL/GenBank/DDBJ whole genome shotgun (WGS) entry which is preliminary data.</text>
</comment>
<dbReference type="InterPro" id="IPR053143">
    <property type="entry name" value="Arylsulfate_ST"/>
</dbReference>
<keyword evidence="3" id="KW-1185">Reference proteome</keyword>
<dbReference type="AlphaFoldDB" id="A0A1V6NDJ4"/>
<gene>
    <name evidence="2" type="ORF">PENPOL_c011G09373</name>
</gene>
<dbReference type="PANTHER" id="PTHR35340">
    <property type="entry name" value="PQQ ENZYME REPEAT PROTEIN-RELATED"/>
    <property type="match status" value="1"/>
</dbReference>
<proteinExistence type="predicted"/>
<dbReference type="InterPro" id="IPR039535">
    <property type="entry name" value="ASST-like"/>
</dbReference>
<dbReference type="PANTHER" id="PTHR35340:SF6">
    <property type="entry name" value="ASST-DOMAIN-CONTAINING PROTEIN"/>
    <property type="match status" value="1"/>
</dbReference>
<dbReference type="Pfam" id="PF14269">
    <property type="entry name" value="Arylsulfotran_2"/>
    <property type="match status" value="1"/>
</dbReference>
<evidence type="ECO:0000256" key="1">
    <source>
        <dbReference type="SAM" id="SignalP"/>
    </source>
</evidence>
<feature type="chain" id="PRO_5013320100" description="ASST-domain-containing protein" evidence="1">
    <location>
        <begin position="26"/>
        <end position="504"/>
    </location>
</feature>